<dbReference type="AlphaFoldDB" id="A0A1E3QR40"/>
<name>A0A1E3QR40_9ASCO</name>
<keyword evidence="2" id="KW-1185">Reference proteome</keyword>
<accession>A0A1E3QR40</accession>
<dbReference type="GeneID" id="30146882"/>
<sequence length="94" mass="10380">MFYTTSAAGFSAHTRSESAPELALNFSLFDPSSAMMSLDPVAETANYEALYSDTALDNVSLHETLAHMPQTAHMHPELTRLNTELRVVSNYNMP</sequence>
<gene>
    <name evidence="1" type="ORF">BABINDRAFT_161828</name>
</gene>
<reference evidence="2" key="1">
    <citation type="submission" date="2016-05" db="EMBL/GenBank/DDBJ databases">
        <title>Comparative genomics of biotechnologically important yeasts.</title>
        <authorList>
            <consortium name="DOE Joint Genome Institute"/>
            <person name="Riley R."/>
            <person name="Haridas S."/>
            <person name="Wolfe K.H."/>
            <person name="Lopes M.R."/>
            <person name="Hittinger C.T."/>
            <person name="Goker M."/>
            <person name="Salamov A."/>
            <person name="Wisecaver J."/>
            <person name="Long T.M."/>
            <person name="Aerts A.L."/>
            <person name="Barry K."/>
            <person name="Choi C."/>
            <person name="Clum A."/>
            <person name="Coughlan A.Y."/>
            <person name="Deshpande S."/>
            <person name="Douglass A.P."/>
            <person name="Hanson S.J."/>
            <person name="Klenk H.-P."/>
            <person name="Labutti K."/>
            <person name="Lapidus A."/>
            <person name="Lindquist E."/>
            <person name="Lipzen A."/>
            <person name="Meier-Kolthoff J.P."/>
            <person name="Ohm R.A."/>
            <person name="Otillar R.P."/>
            <person name="Pangilinan J."/>
            <person name="Peng Y."/>
            <person name="Rokas A."/>
            <person name="Rosa C.A."/>
            <person name="Scheuner C."/>
            <person name="Sibirny A.A."/>
            <person name="Slot J.C."/>
            <person name="Stielow J.B."/>
            <person name="Sun H."/>
            <person name="Kurtzman C.P."/>
            <person name="Blackwell M."/>
            <person name="Grigoriev I.V."/>
            <person name="Jeffries T.W."/>
        </authorList>
    </citation>
    <scope>NUCLEOTIDE SEQUENCE [LARGE SCALE GENOMIC DNA]</scope>
    <source>
        <strain evidence="2">NRRL Y-12698</strain>
    </source>
</reference>
<proteinExistence type="predicted"/>
<dbReference type="RefSeq" id="XP_018984755.1">
    <property type="nucleotide sequence ID" value="XM_019129029.1"/>
</dbReference>
<protein>
    <submittedName>
        <fullName evidence="1">Uncharacterized protein</fullName>
    </submittedName>
</protein>
<evidence type="ECO:0000313" key="1">
    <source>
        <dbReference type="EMBL" id="ODQ79427.1"/>
    </source>
</evidence>
<evidence type="ECO:0000313" key="2">
    <source>
        <dbReference type="Proteomes" id="UP000094336"/>
    </source>
</evidence>
<dbReference type="Proteomes" id="UP000094336">
    <property type="component" value="Unassembled WGS sequence"/>
</dbReference>
<organism evidence="1 2">
    <name type="scientific">Babjeviella inositovora NRRL Y-12698</name>
    <dbReference type="NCBI Taxonomy" id="984486"/>
    <lineage>
        <taxon>Eukaryota</taxon>
        <taxon>Fungi</taxon>
        <taxon>Dikarya</taxon>
        <taxon>Ascomycota</taxon>
        <taxon>Saccharomycotina</taxon>
        <taxon>Pichiomycetes</taxon>
        <taxon>Serinales incertae sedis</taxon>
        <taxon>Babjeviella</taxon>
    </lineage>
</organism>
<dbReference type="EMBL" id="KV454432">
    <property type="protein sequence ID" value="ODQ79427.1"/>
    <property type="molecule type" value="Genomic_DNA"/>
</dbReference>